<sequence>MFSPKNLLIHLFFAIIAGGMFLYGAGNTALIWNMVWALLALDFAILVRQNNHTASKLLITPFWLFFYPNTFYILTEIVNLQFSSNALWEQSSLILFMLYVPAILFGIMAGVESVELIFKGYGIQFYGLRLLFISLLSLFSSYAIYIGRYANLHSWDIFTRPLVFLNGLTSAINWSSFPFILGFTLMQIMVLVFAVDE</sequence>
<organism evidence="2 3">
    <name type="scientific">Streptococcus suis</name>
    <dbReference type="NCBI Taxonomy" id="1307"/>
    <lineage>
        <taxon>Bacteria</taxon>
        <taxon>Bacillati</taxon>
        <taxon>Bacillota</taxon>
        <taxon>Bacilli</taxon>
        <taxon>Lactobacillales</taxon>
        <taxon>Streptococcaceae</taxon>
        <taxon>Streptococcus</taxon>
    </lineage>
</organism>
<feature type="transmembrane region" description="Helical" evidence="1">
    <location>
        <begin position="130"/>
        <end position="151"/>
    </location>
</feature>
<feature type="transmembrane region" description="Helical" evidence="1">
    <location>
        <begin position="54"/>
        <end position="74"/>
    </location>
</feature>
<feature type="transmembrane region" description="Helical" evidence="1">
    <location>
        <begin position="171"/>
        <end position="195"/>
    </location>
</feature>
<accession>A0A4T2GID7</accession>
<keyword evidence="1" id="KW-0812">Transmembrane</keyword>
<dbReference type="EMBL" id="SSXO01000006">
    <property type="protein sequence ID" value="TIH98648.1"/>
    <property type="molecule type" value="Genomic_DNA"/>
</dbReference>
<evidence type="ECO:0000313" key="3">
    <source>
        <dbReference type="Proteomes" id="UP000305165"/>
    </source>
</evidence>
<feature type="transmembrane region" description="Helical" evidence="1">
    <location>
        <begin position="7"/>
        <end position="24"/>
    </location>
</feature>
<dbReference type="AlphaFoldDB" id="A0A4T2GID7"/>
<evidence type="ECO:0000313" key="2">
    <source>
        <dbReference type="EMBL" id="TIH98648.1"/>
    </source>
</evidence>
<dbReference type="InterPro" id="IPR009793">
    <property type="entry name" value="DUF1361"/>
</dbReference>
<reference evidence="2 3" key="1">
    <citation type="submission" date="2019-04" db="EMBL/GenBank/DDBJ databases">
        <title>Genome analysis of Streptococcus suis strain WUSS424.</title>
        <authorList>
            <person name="Chen H."/>
            <person name="Gao X."/>
            <person name="Wu Z."/>
        </authorList>
    </citation>
    <scope>NUCLEOTIDE SEQUENCE [LARGE SCALE GENOMIC DNA]</scope>
    <source>
        <strain evidence="2 3">WUSS424</strain>
    </source>
</reference>
<gene>
    <name evidence="2" type="ORF">FAJ39_09385</name>
</gene>
<dbReference type="Proteomes" id="UP000305165">
    <property type="component" value="Unassembled WGS sequence"/>
</dbReference>
<name>A0A4T2GID7_STRSU</name>
<dbReference type="Pfam" id="PF07099">
    <property type="entry name" value="DUF1361"/>
    <property type="match status" value="1"/>
</dbReference>
<evidence type="ECO:0000256" key="1">
    <source>
        <dbReference type="SAM" id="Phobius"/>
    </source>
</evidence>
<keyword evidence="1" id="KW-0472">Membrane</keyword>
<feature type="transmembrane region" description="Helical" evidence="1">
    <location>
        <begin position="94"/>
        <end position="118"/>
    </location>
</feature>
<dbReference type="OrthoDB" id="4540541at2"/>
<proteinExistence type="predicted"/>
<protein>
    <submittedName>
        <fullName evidence="2">DUF1361 domain-containing protein</fullName>
    </submittedName>
</protein>
<keyword evidence="1" id="KW-1133">Transmembrane helix</keyword>
<feature type="transmembrane region" description="Helical" evidence="1">
    <location>
        <begin position="30"/>
        <end position="47"/>
    </location>
</feature>
<comment type="caution">
    <text evidence="2">The sequence shown here is derived from an EMBL/GenBank/DDBJ whole genome shotgun (WGS) entry which is preliminary data.</text>
</comment>